<dbReference type="Gene3D" id="2.60.40.150">
    <property type="entry name" value="C2 domain"/>
    <property type="match status" value="2"/>
</dbReference>
<keyword evidence="5" id="KW-0677">Repeat</keyword>
<evidence type="ECO:0000256" key="7">
    <source>
        <dbReference type="ARBA" id="ARBA00022989"/>
    </source>
</evidence>
<keyword evidence="10" id="KW-0472">Membrane</keyword>
<dbReference type="PANTHER" id="PTHR45761">
    <property type="entry name" value="EXTENDED SYNAPTOTAGMIN-LIKE PROTEIN 2, ISOFORM C"/>
    <property type="match status" value="1"/>
</dbReference>
<dbReference type="InterPro" id="IPR035892">
    <property type="entry name" value="C2_domain_sf"/>
</dbReference>
<feature type="domain" description="C2" evidence="12">
    <location>
        <begin position="202"/>
        <end position="330"/>
    </location>
</feature>
<evidence type="ECO:0000259" key="12">
    <source>
        <dbReference type="PROSITE" id="PS50004"/>
    </source>
</evidence>
<dbReference type="InterPro" id="IPR051634">
    <property type="entry name" value="Extended_Synaptotagmin"/>
</dbReference>
<dbReference type="SMART" id="SM00239">
    <property type="entry name" value="C2"/>
    <property type="match status" value="2"/>
</dbReference>
<reference evidence="14" key="1">
    <citation type="submission" date="2021-01" db="EMBL/GenBank/DDBJ databases">
        <authorList>
            <person name="Corre E."/>
            <person name="Pelletier E."/>
            <person name="Niang G."/>
            <person name="Scheremetjew M."/>
            <person name="Finn R."/>
            <person name="Kale V."/>
            <person name="Holt S."/>
            <person name="Cochrane G."/>
            <person name="Meng A."/>
            <person name="Brown T."/>
            <person name="Cohen L."/>
        </authorList>
    </citation>
    <scope>NUCLEOTIDE SEQUENCE</scope>
    <source>
        <strain evidence="14">CCMP3105</strain>
    </source>
</reference>
<evidence type="ECO:0000256" key="3">
    <source>
        <dbReference type="ARBA" id="ARBA00022692"/>
    </source>
</evidence>
<name>A0A7S4Q3B4_9DINO</name>
<dbReference type="Pfam" id="PF00168">
    <property type="entry name" value="C2"/>
    <property type="match status" value="2"/>
</dbReference>
<feature type="compositionally biased region" description="Acidic residues" evidence="11">
    <location>
        <begin position="986"/>
        <end position="995"/>
    </location>
</feature>
<dbReference type="InterPro" id="IPR031468">
    <property type="entry name" value="SMP_LBD"/>
</dbReference>
<evidence type="ECO:0000256" key="4">
    <source>
        <dbReference type="ARBA" id="ARBA00022723"/>
    </source>
</evidence>
<gene>
    <name evidence="14" type="ORF">AMON00008_LOCUS10534</name>
</gene>
<keyword evidence="4" id="KW-0479">Metal-binding</keyword>
<evidence type="ECO:0000256" key="5">
    <source>
        <dbReference type="ARBA" id="ARBA00022737"/>
    </source>
</evidence>
<dbReference type="GO" id="GO:0012505">
    <property type="term" value="C:endomembrane system"/>
    <property type="evidence" value="ECO:0007669"/>
    <property type="project" value="UniProtKB-ARBA"/>
</dbReference>
<comment type="subcellular location">
    <subcellularLocation>
        <location evidence="1">Membrane</location>
    </subcellularLocation>
</comment>
<feature type="region of interest" description="Disordered" evidence="11">
    <location>
        <begin position="976"/>
        <end position="995"/>
    </location>
</feature>
<evidence type="ECO:0008006" key="15">
    <source>
        <dbReference type="Google" id="ProtNLM"/>
    </source>
</evidence>
<dbReference type="AlphaFoldDB" id="A0A7S4Q3B4"/>
<keyword evidence="7" id="KW-1133">Transmembrane helix</keyword>
<dbReference type="GO" id="GO:0005737">
    <property type="term" value="C:cytoplasm"/>
    <property type="evidence" value="ECO:0007669"/>
    <property type="project" value="UniProtKB-ARBA"/>
</dbReference>
<dbReference type="GO" id="GO:0006869">
    <property type="term" value="P:lipid transport"/>
    <property type="evidence" value="ECO:0007669"/>
    <property type="project" value="UniProtKB-KW"/>
</dbReference>
<feature type="domain" description="C2" evidence="12">
    <location>
        <begin position="775"/>
        <end position="900"/>
    </location>
</feature>
<evidence type="ECO:0000256" key="10">
    <source>
        <dbReference type="ARBA" id="ARBA00023136"/>
    </source>
</evidence>
<evidence type="ECO:0000256" key="6">
    <source>
        <dbReference type="ARBA" id="ARBA00022837"/>
    </source>
</evidence>
<keyword evidence="9" id="KW-0446">Lipid-binding</keyword>
<keyword evidence="3" id="KW-0812">Transmembrane</keyword>
<evidence type="ECO:0000256" key="11">
    <source>
        <dbReference type="SAM" id="MobiDB-lite"/>
    </source>
</evidence>
<dbReference type="PROSITE" id="PS50004">
    <property type="entry name" value="C2"/>
    <property type="match status" value="2"/>
</dbReference>
<feature type="domain" description="SMP-LTD" evidence="13">
    <location>
        <begin position="586"/>
        <end position="772"/>
    </location>
</feature>
<evidence type="ECO:0000259" key="13">
    <source>
        <dbReference type="PROSITE" id="PS51847"/>
    </source>
</evidence>
<dbReference type="Pfam" id="PF17047">
    <property type="entry name" value="SMP_LBD"/>
    <property type="match status" value="2"/>
</dbReference>
<evidence type="ECO:0000256" key="1">
    <source>
        <dbReference type="ARBA" id="ARBA00004370"/>
    </source>
</evidence>
<accession>A0A7S4Q3B4</accession>
<sequence length="1101" mass="120251">MQAKAESRSDILPRVQVAKSSSLGWVDAITERLWPKINAAMQKAVIGGFELKILSKLPAALRSLTLEGFSFGDKPMRVTRVEVWEAPCQRSELARRGLEIHLRIAADANTNIQMRIGPLSAGINKLSLKGTLVIRLDPLLDDAPIVGGVVCYFLDPPTIDLTFSGVAHIADSALLASKVRSTIDSLVAGAFVLPNVQGVSLAKDEDKVDTAMLKDPKPQGVLRITALSAQSLYGHDWHLFGKATSDPYLRLKLSADEWQSPVVYKTCDPAWTSENTHDFLVYDMVQKLRIDVHDWGPSWAFDSGDVIGRARPLAVMEVLDLSREAIPLYHPATDFDHGAPDLGPSRGALFLHFQWLNITPERLQKDGCIVKVKIDEVYIPSSLGAEGASVVARIGDIEKSTPVVKHNPAKYAAPARHSPGKRPIQPPVPGHDELEIEYILSLTLDKAHASAALESKSLELTVVDSRRNVLGLLALPLRELAQAPRLVLTWDRASPMVLPGSKGSPPILLEVQLSMHGMEAVSHAEACAAMQRCRRANQRLALAEKTSALDALRGASLDTQLSSPSATGTASVIMNAFSTGRLWSDTVESLHWVNQLFAKLWPKMAVYLQRIVEDPYGMINRKLQAKVPNMFKSLRFTKFRLGSKSPIFGPIKVLQAPARRGQEGMRGIELQLGMQLGSDADILLSALHVSFGVQKLRIQGELVIRLEPLMGETPVVGGVVVCFLDQPKIEMDFVKLARIVDNSLLAGTVHGVIDHAIAGALVMPNVWGMRLAAEGQGGVDTALLRTPKPLGVLRVTAIRAEELPASTFSVLAGSTSNPYLKLRLADDEWASSVVSRTCNPVWGAGDQHEFLFFDWRQRLGIEVLEGRALHHSGAIARAEPLPIMDALRDLDSQGGLPLFAPVDRSQDAEEEDLQGPCGRLYLRCEWLVLKLASRGSDEQCVVRVKADEVWVPRHLGQEGAILRARIGRTERLTPVARYNPPKLPDAEEGAPAEPDPGEIIELEIEFILHLLVQVSKLDDGVLELELGTKQGLSIGKASIPMCDVLQMPDLSRDWGDQGEPRLEMIGPNGARSEAMINVSVRGLERASRALLANPEGYSPPE</sequence>
<feature type="domain" description="SMP-LTD" evidence="13">
    <location>
        <begin position="19"/>
        <end position="202"/>
    </location>
</feature>
<dbReference type="GO" id="GO:0046872">
    <property type="term" value="F:metal ion binding"/>
    <property type="evidence" value="ECO:0007669"/>
    <property type="project" value="UniProtKB-KW"/>
</dbReference>
<organism evidence="14">
    <name type="scientific">Alexandrium monilatum</name>
    <dbReference type="NCBI Taxonomy" id="311494"/>
    <lineage>
        <taxon>Eukaryota</taxon>
        <taxon>Sar</taxon>
        <taxon>Alveolata</taxon>
        <taxon>Dinophyceae</taxon>
        <taxon>Gonyaulacales</taxon>
        <taxon>Pyrocystaceae</taxon>
        <taxon>Alexandrium</taxon>
    </lineage>
</organism>
<dbReference type="EMBL" id="HBNR01016007">
    <property type="protein sequence ID" value="CAE4570915.1"/>
    <property type="molecule type" value="Transcribed_RNA"/>
</dbReference>
<dbReference type="PANTHER" id="PTHR45761:SF1">
    <property type="entry name" value="EXTENDED SYNAPTOTAGMIN-LIKE PROTEIN 2, ISOFORM C"/>
    <property type="match status" value="1"/>
</dbReference>
<dbReference type="SUPFAM" id="SSF49562">
    <property type="entry name" value="C2 domain (Calcium/lipid-binding domain, CaLB)"/>
    <property type="match status" value="2"/>
</dbReference>
<dbReference type="CDD" id="cd00030">
    <property type="entry name" value="C2"/>
    <property type="match status" value="1"/>
</dbReference>
<proteinExistence type="predicted"/>
<keyword evidence="6" id="KW-0106">Calcium</keyword>
<evidence type="ECO:0000313" key="14">
    <source>
        <dbReference type="EMBL" id="CAE4570915.1"/>
    </source>
</evidence>
<dbReference type="InterPro" id="IPR039010">
    <property type="entry name" value="Synaptotagmin_SMP"/>
</dbReference>
<dbReference type="CDD" id="cd21670">
    <property type="entry name" value="SMP_ESyt"/>
    <property type="match status" value="2"/>
</dbReference>
<dbReference type="InterPro" id="IPR000008">
    <property type="entry name" value="C2_dom"/>
</dbReference>
<evidence type="ECO:0000256" key="2">
    <source>
        <dbReference type="ARBA" id="ARBA00022448"/>
    </source>
</evidence>
<evidence type="ECO:0000256" key="8">
    <source>
        <dbReference type="ARBA" id="ARBA00023055"/>
    </source>
</evidence>
<dbReference type="GO" id="GO:0016020">
    <property type="term" value="C:membrane"/>
    <property type="evidence" value="ECO:0007669"/>
    <property type="project" value="UniProtKB-SubCell"/>
</dbReference>
<keyword evidence="2" id="KW-0813">Transport</keyword>
<evidence type="ECO:0000256" key="9">
    <source>
        <dbReference type="ARBA" id="ARBA00023121"/>
    </source>
</evidence>
<dbReference type="PROSITE" id="PS51847">
    <property type="entry name" value="SMP"/>
    <property type="match status" value="2"/>
</dbReference>
<protein>
    <recommendedName>
        <fullName evidence="15">C2 domain-containing protein</fullName>
    </recommendedName>
</protein>
<dbReference type="GO" id="GO:0008289">
    <property type="term" value="F:lipid binding"/>
    <property type="evidence" value="ECO:0007669"/>
    <property type="project" value="UniProtKB-KW"/>
</dbReference>
<keyword evidence="8" id="KW-0445">Lipid transport</keyword>